<protein>
    <submittedName>
        <fullName evidence="5">Uncharacterized protein</fullName>
    </submittedName>
</protein>
<dbReference type="InterPro" id="IPR036770">
    <property type="entry name" value="Ankyrin_rpt-contain_sf"/>
</dbReference>
<evidence type="ECO:0000256" key="1">
    <source>
        <dbReference type="ARBA" id="ARBA00005949"/>
    </source>
</evidence>
<evidence type="ECO:0000256" key="4">
    <source>
        <dbReference type="PROSITE-ProRule" id="PRU00023"/>
    </source>
</evidence>
<proteinExistence type="inferred from homology"/>
<dbReference type="OrthoDB" id="673776at2759"/>
<keyword evidence="2" id="KW-0677">Repeat</keyword>
<evidence type="ECO:0000313" key="6">
    <source>
        <dbReference type="Proteomes" id="UP000244336"/>
    </source>
</evidence>
<feature type="repeat" description="ANK" evidence="4">
    <location>
        <begin position="167"/>
        <end position="199"/>
    </location>
</feature>
<evidence type="ECO:0000256" key="3">
    <source>
        <dbReference type="ARBA" id="ARBA00023043"/>
    </source>
</evidence>
<dbReference type="PROSITE" id="PS50088">
    <property type="entry name" value="ANK_REPEAT"/>
    <property type="match status" value="1"/>
</dbReference>
<dbReference type="Gramene" id="PUZ71370">
    <property type="protein sequence ID" value="PUZ71370"/>
    <property type="gene ID" value="GQ55_2G308200"/>
</dbReference>
<dbReference type="PANTHER" id="PTHR24136:SF37">
    <property type="entry name" value="OS01G0942900 PROTEIN"/>
    <property type="match status" value="1"/>
</dbReference>
<dbReference type="AlphaFoldDB" id="A0A2T7EU93"/>
<comment type="similarity">
    <text evidence="1">Belongs to the ankyrin SOCS box (ASB) family.</text>
</comment>
<dbReference type="InterPro" id="IPR051573">
    <property type="entry name" value="Ankyrin-SOCS_box_domain"/>
</dbReference>
<reference evidence="5 6" key="1">
    <citation type="submission" date="2018-04" db="EMBL/GenBank/DDBJ databases">
        <title>WGS assembly of Panicum hallii var. hallii HAL2.</title>
        <authorList>
            <person name="Lovell J."/>
            <person name="Jenkins J."/>
            <person name="Lowry D."/>
            <person name="Mamidi S."/>
            <person name="Sreedasyam A."/>
            <person name="Weng X."/>
            <person name="Barry K."/>
            <person name="Bonette J."/>
            <person name="Campitelli B."/>
            <person name="Daum C."/>
            <person name="Gordon S."/>
            <person name="Gould B."/>
            <person name="Lipzen A."/>
            <person name="MacQueen A."/>
            <person name="Palacio-Mejia J."/>
            <person name="Plott C."/>
            <person name="Shakirov E."/>
            <person name="Shu S."/>
            <person name="Yoshinaga Y."/>
            <person name="Zane M."/>
            <person name="Rokhsar D."/>
            <person name="Grimwood J."/>
            <person name="Schmutz J."/>
            <person name="Juenger T."/>
        </authorList>
    </citation>
    <scope>NUCLEOTIDE SEQUENCE [LARGE SCALE GENOMIC DNA]</scope>
    <source>
        <strain evidence="6">cv. HAL2</strain>
    </source>
</reference>
<dbReference type="Gene3D" id="1.25.40.20">
    <property type="entry name" value="Ankyrin repeat-containing domain"/>
    <property type="match status" value="1"/>
</dbReference>
<dbReference type="PANTHER" id="PTHR24136">
    <property type="entry name" value="SOWAH (DROSOPHILA) HOMOLOG"/>
    <property type="match status" value="1"/>
</dbReference>
<dbReference type="STRING" id="1504633.A0A2T7EU93"/>
<dbReference type="GO" id="GO:0045732">
    <property type="term" value="P:positive regulation of protein catabolic process"/>
    <property type="evidence" value="ECO:0007669"/>
    <property type="project" value="TreeGrafter"/>
</dbReference>
<gene>
    <name evidence="5" type="ORF">GQ55_2G308200</name>
</gene>
<dbReference type="InterPro" id="IPR002110">
    <property type="entry name" value="Ankyrin_rpt"/>
</dbReference>
<dbReference type="GO" id="GO:0016567">
    <property type="term" value="P:protein ubiquitination"/>
    <property type="evidence" value="ECO:0007669"/>
    <property type="project" value="TreeGrafter"/>
</dbReference>
<accession>A0A2T7EU93</accession>
<keyword evidence="6" id="KW-1185">Reference proteome</keyword>
<evidence type="ECO:0000256" key="2">
    <source>
        <dbReference type="ARBA" id="ARBA00022737"/>
    </source>
</evidence>
<sequence>MELKFNAPNYIMREKEAAVCDRDNGSGKDESITVRNDYPERPVPYFEMDEGFSWKMVQEVMSERNVSIAKSIANDIIIRDPTAKWVRRTFFEMHDQLEPILKKDSVQCFLQFKNCAGKGISWDLTITSQTLTWMVAYNALRCAHVELEGEVPELCGMHANPNCINCYGYFPLHEAAERFSVDMIELLFCHGASANVRTVGNEVIEDLLPLYVEIENTYPHKDLFEDNLSPIHNHLDYIYKLIHLLCLPEMSTVLLLAAQEQIRGGCSSEINGSSKKDGFDIINKRILRLSLALRWEKGSNGMTQKLLEERTLIDCAGLLVDVISHAGEPLSAYIQAHSEVPHMEVLEHVSSILKEERESCSKGLIDANRAVTEMASLHAAEEKAARKEIGSGWDPTYTRRRFFPFWRSVLRTLCYVRVYPSYAREDARSGHWSVDLLELQIISLVRWEESLHLQAIISPKAASALLLLVHPGS</sequence>
<dbReference type="Proteomes" id="UP000244336">
    <property type="component" value="Chromosome 2"/>
</dbReference>
<dbReference type="EMBL" id="CM009750">
    <property type="protein sequence ID" value="PUZ71370.1"/>
    <property type="molecule type" value="Genomic_DNA"/>
</dbReference>
<evidence type="ECO:0000313" key="5">
    <source>
        <dbReference type="EMBL" id="PUZ71370.1"/>
    </source>
</evidence>
<keyword evidence="3 4" id="KW-0040">ANK repeat</keyword>
<name>A0A2T7EU93_9POAL</name>
<dbReference type="PROSITE" id="PS50297">
    <property type="entry name" value="ANK_REP_REGION"/>
    <property type="match status" value="1"/>
</dbReference>
<dbReference type="SUPFAM" id="SSF48403">
    <property type="entry name" value="Ankyrin repeat"/>
    <property type="match status" value="1"/>
</dbReference>
<organism evidence="5 6">
    <name type="scientific">Panicum hallii var. hallii</name>
    <dbReference type="NCBI Taxonomy" id="1504633"/>
    <lineage>
        <taxon>Eukaryota</taxon>
        <taxon>Viridiplantae</taxon>
        <taxon>Streptophyta</taxon>
        <taxon>Embryophyta</taxon>
        <taxon>Tracheophyta</taxon>
        <taxon>Spermatophyta</taxon>
        <taxon>Magnoliopsida</taxon>
        <taxon>Liliopsida</taxon>
        <taxon>Poales</taxon>
        <taxon>Poaceae</taxon>
        <taxon>PACMAD clade</taxon>
        <taxon>Panicoideae</taxon>
        <taxon>Panicodae</taxon>
        <taxon>Paniceae</taxon>
        <taxon>Panicinae</taxon>
        <taxon>Panicum</taxon>
        <taxon>Panicum sect. Panicum</taxon>
    </lineage>
</organism>